<protein>
    <submittedName>
        <fullName evidence="1">SFRICE_005143</fullName>
    </submittedName>
</protein>
<dbReference type="AlphaFoldDB" id="A0A2H1V4D5"/>
<gene>
    <name evidence="1" type="ORF">SFRICE_005143</name>
</gene>
<reference evidence="1" key="1">
    <citation type="submission" date="2016-07" db="EMBL/GenBank/DDBJ databases">
        <authorList>
            <person name="Bretaudeau A."/>
        </authorList>
    </citation>
    <scope>NUCLEOTIDE SEQUENCE</scope>
    <source>
        <strain evidence="1">Rice</strain>
        <tissue evidence="1">Whole body</tissue>
    </source>
</reference>
<dbReference type="EMBL" id="ODYU01000608">
    <property type="protein sequence ID" value="SOQ35691.1"/>
    <property type="molecule type" value="Genomic_DNA"/>
</dbReference>
<proteinExistence type="predicted"/>
<organism evidence="1">
    <name type="scientific">Spodoptera frugiperda</name>
    <name type="common">Fall armyworm</name>
    <dbReference type="NCBI Taxonomy" id="7108"/>
    <lineage>
        <taxon>Eukaryota</taxon>
        <taxon>Metazoa</taxon>
        <taxon>Ecdysozoa</taxon>
        <taxon>Arthropoda</taxon>
        <taxon>Hexapoda</taxon>
        <taxon>Insecta</taxon>
        <taxon>Pterygota</taxon>
        <taxon>Neoptera</taxon>
        <taxon>Endopterygota</taxon>
        <taxon>Lepidoptera</taxon>
        <taxon>Glossata</taxon>
        <taxon>Ditrysia</taxon>
        <taxon>Noctuoidea</taxon>
        <taxon>Noctuidae</taxon>
        <taxon>Amphipyrinae</taxon>
        <taxon>Spodoptera</taxon>
    </lineage>
</organism>
<name>A0A2H1V4D5_SPOFR</name>
<evidence type="ECO:0000313" key="1">
    <source>
        <dbReference type="EMBL" id="SOQ35691.1"/>
    </source>
</evidence>
<accession>A0A2H1V4D5</accession>
<sequence length="92" mass="10122">MYGAPTQKVKSSTFFSRIGRGERVCQVRLLLTKNHPVPTPAGLARAPVKNARYSTAPDQALALLDPICDEVNSTLKIKASTITKSMNFYQKL</sequence>